<keyword evidence="2" id="KW-0732">Signal</keyword>
<dbReference type="PIRSF" id="PIRSF000137">
    <property type="entry name" value="Alcohol_oxidase"/>
    <property type="match status" value="1"/>
</dbReference>
<feature type="signal peptide" evidence="2">
    <location>
        <begin position="1"/>
        <end position="23"/>
    </location>
</feature>
<accession>A0A6A6X6F3</accession>
<dbReference type="Gene3D" id="3.30.560.10">
    <property type="entry name" value="Glucose Oxidase, domain 3"/>
    <property type="match status" value="2"/>
</dbReference>
<dbReference type="OrthoDB" id="269227at2759"/>
<name>A0A6A6X6F3_9PLEO</name>
<sequence length="618" mass="66643">MGLLTQAVIFLAAASLLCGPAAAQDVYDYIVVGSGPGGGPLASNLARANYSVLLLEAGDQSTQGNSGQYPPQITWDFFVKHYGDEKRNMMNNHLVWKTTAGRYWVGAGSSTPPTGSKFLGVYYPRGSTVGGSSMINAMCTWLPADSDWNYIQNLTGEASWSADNMRKIFTRIEKNNYLPKGTAGHGFDGYFQTNMNKPTTPSQPVLGIVQAISQNFSKSTDAAQITSMMGSDANFVDPKRDWTNGIWGLPMHTKANGDRYSSRDYITDTIKAKFPLTLGMNSLATRILFDNSTKCGGTPHATGVEFLQGKSLYKADARYTDANKGALKTAVARKEVIVSGGTFNTPQLLMLSGIGPKEHLNEFKIPIVVDAQGVGRNMQDNQEMPIIGQVTSATSGGFSQPIMMMTTGHSPDGERDMFLMQGPNFAFRGFWPSNQTNTALPQDSGNIYGISMVKNHPQNKAGFVKLLSANPQDTPDINFNHYEQGSDTDMGAMKDTIAWARKIYAAASSRGVTVTPKEPPCPAGPDAQGYCGKADEDWITGQTFGHHPTSTAAIGKDADPMAVLDARFRVRGVKGLRVVDASVFPRIPGVFPVVSTFMVSELASDFVKEDAAKDVCAV</sequence>
<evidence type="ECO:0000313" key="4">
    <source>
        <dbReference type="EMBL" id="KAF2791912.1"/>
    </source>
</evidence>
<keyword evidence="5" id="KW-1185">Reference proteome</keyword>
<dbReference type="PANTHER" id="PTHR11552:SF80">
    <property type="entry name" value="GMC OXIDOREDUCTASE"/>
    <property type="match status" value="1"/>
</dbReference>
<dbReference type="Pfam" id="PF00732">
    <property type="entry name" value="GMC_oxred_N"/>
    <property type="match status" value="1"/>
</dbReference>
<comment type="similarity">
    <text evidence="1">Belongs to the GMC oxidoreductase family.</text>
</comment>
<dbReference type="PANTHER" id="PTHR11552">
    <property type="entry name" value="GLUCOSE-METHANOL-CHOLINE GMC OXIDOREDUCTASE"/>
    <property type="match status" value="1"/>
</dbReference>
<evidence type="ECO:0000259" key="3">
    <source>
        <dbReference type="PROSITE" id="PS00624"/>
    </source>
</evidence>
<dbReference type="InterPro" id="IPR036188">
    <property type="entry name" value="FAD/NAD-bd_sf"/>
</dbReference>
<gene>
    <name evidence="4" type="ORF">K505DRAFT_308647</name>
</gene>
<dbReference type="GO" id="GO:0050660">
    <property type="term" value="F:flavin adenine dinucleotide binding"/>
    <property type="evidence" value="ECO:0007669"/>
    <property type="project" value="InterPro"/>
</dbReference>
<dbReference type="InterPro" id="IPR012132">
    <property type="entry name" value="GMC_OxRdtase"/>
</dbReference>
<dbReference type="InterPro" id="IPR000172">
    <property type="entry name" value="GMC_OxRdtase_N"/>
</dbReference>
<proteinExistence type="inferred from homology"/>
<evidence type="ECO:0000256" key="1">
    <source>
        <dbReference type="ARBA" id="ARBA00010790"/>
    </source>
</evidence>
<dbReference type="InterPro" id="IPR007867">
    <property type="entry name" value="GMC_OxRtase_C"/>
</dbReference>
<reference evidence="4" key="1">
    <citation type="journal article" date="2020" name="Stud. Mycol.">
        <title>101 Dothideomycetes genomes: a test case for predicting lifestyles and emergence of pathogens.</title>
        <authorList>
            <person name="Haridas S."/>
            <person name="Albert R."/>
            <person name="Binder M."/>
            <person name="Bloem J."/>
            <person name="Labutti K."/>
            <person name="Salamov A."/>
            <person name="Andreopoulos B."/>
            <person name="Baker S."/>
            <person name="Barry K."/>
            <person name="Bills G."/>
            <person name="Bluhm B."/>
            <person name="Cannon C."/>
            <person name="Castanera R."/>
            <person name="Culley D."/>
            <person name="Daum C."/>
            <person name="Ezra D."/>
            <person name="Gonzalez J."/>
            <person name="Henrissat B."/>
            <person name="Kuo A."/>
            <person name="Liang C."/>
            <person name="Lipzen A."/>
            <person name="Lutzoni F."/>
            <person name="Magnuson J."/>
            <person name="Mondo S."/>
            <person name="Nolan M."/>
            <person name="Ohm R."/>
            <person name="Pangilinan J."/>
            <person name="Park H.-J."/>
            <person name="Ramirez L."/>
            <person name="Alfaro M."/>
            <person name="Sun H."/>
            <person name="Tritt A."/>
            <person name="Yoshinaga Y."/>
            <person name="Zwiers L.-H."/>
            <person name="Turgeon B."/>
            <person name="Goodwin S."/>
            <person name="Spatafora J."/>
            <person name="Crous P."/>
            <person name="Grigoriev I."/>
        </authorList>
    </citation>
    <scope>NUCLEOTIDE SEQUENCE</scope>
    <source>
        <strain evidence="4">CBS 109.77</strain>
    </source>
</reference>
<evidence type="ECO:0000313" key="5">
    <source>
        <dbReference type="Proteomes" id="UP000799757"/>
    </source>
</evidence>
<dbReference type="SUPFAM" id="SSF51905">
    <property type="entry name" value="FAD/NAD(P)-binding domain"/>
    <property type="match status" value="1"/>
</dbReference>
<dbReference type="PROSITE" id="PS00624">
    <property type="entry name" value="GMC_OXRED_2"/>
    <property type="match status" value="1"/>
</dbReference>
<feature type="chain" id="PRO_5025415808" evidence="2">
    <location>
        <begin position="24"/>
        <end position="618"/>
    </location>
</feature>
<evidence type="ECO:0000256" key="2">
    <source>
        <dbReference type="SAM" id="SignalP"/>
    </source>
</evidence>
<dbReference type="Gene3D" id="3.50.50.60">
    <property type="entry name" value="FAD/NAD(P)-binding domain"/>
    <property type="match status" value="2"/>
</dbReference>
<dbReference type="Proteomes" id="UP000799757">
    <property type="component" value="Unassembled WGS sequence"/>
</dbReference>
<organism evidence="4 5">
    <name type="scientific">Melanomma pulvis-pyrius CBS 109.77</name>
    <dbReference type="NCBI Taxonomy" id="1314802"/>
    <lineage>
        <taxon>Eukaryota</taxon>
        <taxon>Fungi</taxon>
        <taxon>Dikarya</taxon>
        <taxon>Ascomycota</taxon>
        <taxon>Pezizomycotina</taxon>
        <taxon>Dothideomycetes</taxon>
        <taxon>Pleosporomycetidae</taxon>
        <taxon>Pleosporales</taxon>
        <taxon>Melanommataceae</taxon>
        <taxon>Melanomma</taxon>
    </lineage>
</organism>
<dbReference type="EMBL" id="MU001996">
    <property type="protein sequence ID" value="KAF2791912.1"/>
    <property type="molecule type" value="Genomic_DNA"/>
</dbReference>
<protein>
    <submittedName>
        <fullName evidence="4">GMC oxidoreductase</fullName>
    </submittedName>
</protein>
<dbReference type="Pfam" id="PF05199">
    <property type="entry name" value="GMC_oxred_C"/>
    <property type="match status" value="1"/>
</dbReference>
<dbReference type="AlphaFoldDB" id="A0A6A6X6F3"/>
<dbReference type="SUPFAM" id="SSF54373">
    <property type="entry name" value="FAD-linked reductases, C-terminal domain"/>
    <property type="match status" value="1"/>
</dbReference>
<feature type="domain" description="Glucose-methanol-choline oxidoreductase N-terminal" evidence="3">
    <location>
        <begin position="341"/>
        <end position="355"/>
    </location>
</feature>
<dbReference type="GO" id="GO:0016614">
    <property type="term" value="F:oxidoreductase activity, acting on CH-OH group of donors"/>
    <property type="evidence" value="ECO:0007669"/>
    <property type="project" value="InterPro"/>
</dbReference>